<keyword evidence="3" id="KW-0521">NADP</keyword>
<dbReference type="PROSITE" id="PS00061">
    <property type="entry name" value="ADH_SHORT"/>
    <property type="match status" value="1"/>
</dbReference>
<keyword evidence="4" id="KW-0560">Oxidoreductase</keyword>
<dbReference type="EMBL" id="FTOH01000001">
    <property type="protein sequence ID" value="SIS44976.1"/>
    <property type="molecule type" value="Genomic_DNA"/>
</dbReference>
<dbReference type="InterPro" id="IPR020904">
    <property type="entry name" value="Sc_DH/Rdtase_CS"/>
</dbReference>
<dbReference type="EC" id="1.5.1.50" evidence="7"/>
<dbReference type="SUPFAM" id="SSF51735">
    <property type="entry name" value="NAD(P)-binding Rossmann-fold domains"/>
    <property type="match status" value="1"/>
</dbReference>
<evidence type="ECO:0000256" key="6">
    <source>
        <dbReference type="ARBA" id="ARBA00038212"/>
    </source>
</evidence>
<evidence type="ECO:0000256" key="8">
    <source>
        <dbReference type="ARBA" id="ARBA00039631"/>
    </source>
</evidence>
<reference evidence="13" key="1">
    <citation type="submission" date="2017-01" db="EMBL/GenBank/DDBJ databases">
        <authorList>
            <person name="Varghese N."/>
            <person name="Submissions S."/>
        </authorList>
    </citation>
    <scope>NUCLEOTIDE SEQUENCE [LARGE SCALE GENOMIC DNA]</scope>
    <source>
        <strain evidence="13">DSM 24913</strain>
    </source>
</reference>
<evidence type="ECO:0000256" key="5">
    <source>
        <dbReference type="ARBA" id="ARBA00037508"/>
    </source>
</evidence>
<evidence type="ECO:0000256" key="11">
    <source>
        <dbReference type="ARBA" id="ARBA00049376"/>
    </source>
</evidence>
<dbReference type="PANTHER" id="PTHR43639:SF6">
    <property type="entry name" value="DIHYDROMONAPTERIN REDUCTASE"/>
    <property type="match status" value="1"/>
</dbReference>
<comment type="function">
    <text evidence="5">Catalyzes the reduction of dihydromonapterin to tetrahydromonapterin. Also has lower activity with dihydrofolate.</text>
</comment>
<dbReference type="Pfam" id="PF13561">
    <property type="entry name" value="adh_short_C2"/>
    <property type="match status" value="1"/>
</dbReference>
<keyword evidence="13" id="KW-1185">Reference proteome</keyword>
<dbReference type="InterPro" id="IPR002347">
    <property type="entry name" value="SDR_fam"/>
</dbReference>
<dbReference type="PANTHER" id="PTHR43639">
    <property type="entry name" value="OXIDOREDUCTASE, SHORT-CHAIN DEHYDROGENASE/REDUCTASE FAMILY (AFU_ORTHOLOGUE AFUA_5G02870)"/>
    <property type="match status" value="1"/>
</dbReference>
<dbReference type="EC" id="1.5.1.3" evidence="1"/>
<evidence type="ECO:0000256" key="1">
    <source>
        <dbReference type="ARBA" id="ARBA00012856"/>
    </source>
</evidence>
<comment type="catalytic activity">
    <reaction evidence="10">
        <text>(6S)-5,6,7,8-tetrahydrofolate + NADP(+) = 7,8-dihydrofolate + NADPH + H(+)</text>
        <dbReference type="Rhea" id="RHEA:15009"/>
        <dbReference type="ChEBI" id="CHEBI:15378"/>
        <dbReference type="ChEBI" id="CHEBI:57451"/>
        <dbReference type="ChEBI" id="CHEBI:57453"/>
        <dbReference type="ChEBI" id="CHEBI:57783"/>
        <dbReference type="ChEBI" id="CHEBI:58349"/>
        <dbReference type="EC" id="1.5.1.3"/>
    </reaction>
</comment>
<dbReference type="InterPro" id="IPR036291">
    <property type="entry name" value="NAD(P)-bd_dom_sf"/>
</dbReference>
<evidence type="ECO:0000313" key="13">
    <source>
        <dbReference type="Proteomes" id="UP000185639"/>
    </source>
</evidence>
<organism evidence="12 13">
    <name type="scientific">Thalassolituus maritimus</name>
    <dbReference type="NCBI Taxonomy" id="484498"/>
    <lineage>
        <taxon>Bacteria</taxon>
        <taxon>Pseudomonadati</taxon>
        <taxon>Pseudomonadota</taxon>
        <taxon>Gammaproteobacteria</taxon>
        <taxon>Oceanospirillales</taxon>
        <taxon>Oceanospirillaceae</taxon>
        <taxon>Thalassolituus</taxon>
    </lineage>
</organism>
<dbReference type="PRINTS" id="PR00081">
    <property type="entry name" value="GDHRDH"/>
</dbReference>
<protein>
    <recommendedName>
        <fullName evidence="8">Dihydromonapterin reductase</fullName>
        <ecNumber evidence="1">1.5.1.3</ecNumber>
        <ecNumber evidence="7">1.5.1.50</ecNumber>
    </recommendedName>
    <alternativeName>
        <fullName evidence="9">Dihydrofolate reductase</fullName>
    </alternativeName>
</protein>
<dbReference type="GO" id="GO:0004146">
    <property type="term" value="F:dihydrofolate reductase activity"/>
    <property type="evidence" value="ECO:0007669"/>
    <property type="project" value="UniProtKB-EC"/>
</dbReference>
<evidence type="ECO:0000256" key="4">
    <source>
        <dbReference type="ARBA" id="ARBA00023002"/>
    </source>
</evidence>
<proteinExistence type="inferred from homology"/>
<dbReference type="GO" id="GO:0006730">
    <property type="term" value="P:one-carbon metabolic process"/>
    <property type="evidence" value="ECO:0007669"/>
    <property type="project" value="UniProtKB-KW"/>
</dbReference>
<gene>
    <name evidence="12" type="ORF">SAMN05421686_101416</name>
</gene>
<evidence type="ECO:0000256" key="3">
    <source>
        <dbReference type="ARBA" id="ARBA00022857"/>
    </source>
</evidence>
<evidence type="ECO:0000256" key="10">
    <source>
        <dbReference type="ARBA" id="ARBA00048873"/>
    </source>
</evidence>
<comment type="catalytic activity">
    <reaction evidence="11">
        <text>7,8-dihydromonapterin + NADPH + H(+) = 5,6,7,8-tetrahydromonapterin + NADP(+)</text>
        <dbReference type="Rhea" id="RHEA:34847"/>
        <dbReference type="ChEBI" id="CHEBI:15378"/>
        <dbReference type="ChEBI" id="CHEBI:57783"/>
        <dbReference type="ChEBI" id="CHEBI:58349"/>
        <dbReference type="ChEBI" id="CHEBI:71175"/>
        <dbReference type="ChEBI" id="CHEBI:71177"/>
        <dbReference type="EC" id="1.5.1.50"/>
    </reaction>
</comment>
<accession>A0A1N7J6W4</accession>
<evidence type="ECO:0000256" key="2">
    <source>
        <dbReference type="ARBA" id="ARBA00022563"/>
    </source>
</evidence>
<name>A0A1N7J6W4_9GAMM</name>
<evidence type="ECO:0000256" key="7">
    <source>
        <dbReference type="ARBA" id="ARBA00039145"/>
    </source>
</evidence>
<keyword evidence="2" id="KW-0554">One-carbon metabolism</keyword>
<sequence length="254" mass="27987">MIFRVTMVCLGVDWRFFMAKRIFITGGARRLGKTLTEHYLSEGWSVVAHYNTRSELDEHPGLTLLRADLSNPSDIALLCQQLPEHGPFDAVIHNASCFVPDSAASDLASHVAQHQNVHVTAPVMITEAIGDSWADSACMISISDIYAEIPNQRFSVYCAAKAGLQNWSLSMAQRLAGRVRVNVIQPGPVQFLPEHDEAYRQRVLSQSLIGEELGYGAIVDACDYLINAQAVTGSVTRVDGGRFVANRYDQTFSD</sequence>
<dbReference type="Proteomes" id="UP000185639">
    <property type="component" value="Unassembled WGS sequence"/>
</dbReference>
<comment type="similarity">
    <text evidence="6">Belongs to the short-chain dehydrogenases/reductases (SDR) family. FolM subfamily.</text>
</comment>
<evidence type="ECO:0000256" key="9">
    <source>
        <dbReference type="ARBA" id="ARBA00042299"/>
    </source>
</evidence>
<evidence type="ECO:0000313" key="12">
    <source>
        <dbReference type="EMBL" id="SIS44976.1"/>
    </source>
</evidence>
<dbReference type="Gene3D" id="3.40.50.720">
    <property type="entry name" value="NAD(P)-binding Rossmann-like Domain"/>
    <property type="match status" value="1"/>
</dbReference>
<dbReference type="AlphaFoldDB" id="A0A1N7J6W4"/>
<dbReference type="STRING" id="484498.SAMN05421686_101416"/>